<evidence type="ECO:0000256" key="2">
    <source>
        <dbReference type="SAM" id="Phobius"/>
    </source>
</evidence>
<keyword evidence="2" id="KW-0472">Membrane</keyword>
<feature type="region of interest" description="Disordered" evidence="1">
    <location>
        <begin position="221"/>
        <end position="319"/>
    </location>
</feature>
<organism evidence="3">
    <name type="scientific">Asparagus officinalis</name>
    <name type="common">Garden asparagus</name>
    <dbReference type="NCBI Taxonomy" id="4686"/>
    <lineage>
        <taxon>Eukaryota</taxon>
        <taxon>Viridiplantae</taxon>
        <taxon>Streptophyta</taxon>
        <taxon>Embryophyta</taxon>
        <taxon>Tracheophyta</taxon>
        <taxon>Spermatophyta</taxon>
        <taxon>Magnoliopsida</taxon>
        <taxon>Liliopsida</taxon>
        <taxon>Asparagales</taxon>
        <taxon>Asparagaceae</taxon>
        <taxon>Asparagoideae</taxon>
        <taxon>Asparagus</taxon>
    </lineage>
</organism>
<accession>Q2XNU0</accession>
<feature type="compositionally biased region" description="Polar residues" evidence="1">
    <location>
        <begin position="221"/>
        <end position="237"/>
    </location>
</feature>
<feature type="transmembrane region" description="Helical" evidence="2">
    <location>
        <begin position="58"/>
        <end position="78"/>
    </location>
</feature>
<feature type="compositionally biased region" description="Acidic residues" evidence="1">
    <location>
        <begin position="434"/>
        <end position="445"/>
    </location>
</feature>
<feature type="transmembrane region" description="Helical" evidence="2">
    <location>
        <begin position="27"/>
        <end position="46"/>
    </location>
</feature>
<dbReference type="PROSITE" id="PS51257">
    <property type="entry name" value="PROKAR_LIPOPROTEIN"/>
    <property type="match status" value="1"/>
</dbReference>
<protein>
    <submittedName>
        <fullName evidence="3">Uncharacterized protein</fullName>
    </submittedName>
</protein>
<gene>
    <name evidence="3" type="ORF">12.t00050</name>
</gene>
<name>Q2XNU0_ASPOF</name>
<evidence type="ECO:0000256" key="1">
    <source>
        <dbReference type="SAM" id="MobiDB-lite"/>
    </source>
</evidence>
<proteinExistence type="predicted"/>
<keyword evidence="2" id="KW-1133">Transmembrane helix</keyword>
<evidence type="ECO:0000313" key="3">
    <source>
        <dbReference type="EMBL" id="ABB55332.1"/>
    </source>
</evidence>
<dbReference type="AlphaFoldDB" id="Q2XNU0"/>
<keyword evidence="2" id="KW-0812">Transmembrane</keyword>
<dbReference type="EMBL" id="AC183409">
    <property type="protein sequence ID" value="ABB55332.1"/>
    <property type="molecule type" value="Genomic_DNA"/>
</dbReference>
<sequence length="687" mass="72563">MTRSGLDIASNSTLVVNLTGSCNITEYGVLWVIFVVLFVGVGYLCLVAANAIGAAFELCLAAIGAAFELCLAAIGAAFELCLAAIGAAFELIVEAAGIMRPPPVLSSLVGPPPASLFLVGPPPASLFLVGPPSASLFLARPPPMLCSSTSESYLLGYQCCDGWTRLADSTKSILNDFVYLLGVDHEHFPSLSYARRCIVGGECGIRIREFAIGMDSFMDSRNTQASRVQTRSKSTTGKRALGPVEEGKYDKRARRKLTLEPSASKLMSDAQKAWHTEEEEQESTAMELSPQPGLPTVGPALGGHDSSAYSLHEEERGDESFAGGAEFVPEDTLHDTSSTASHVAEDIAPAQEPLEAAQQGLATDKSPSASVLLPIVGDSQPSPTTGIIAKPTVVEDAPAFPPVGEEEPMDHSDGAGATDDEGDPSGNEGSNDNLGDDSDDLDDWDIPPPSFSDKASAYVPLPLTDPMIHEASTVTPPPAQQLMPPLAQVSEPPHLEIATTALPPTTLLTISLASTEVVDVPRSSQMGGLMALQSSPSQLDINIPSQTNTPKSHAGLLLGSVSTEVFVPSPIAVSSPMDVPDFLKISLDYLESLTKKVIAHNFILVRLLEYAQFKLLRYWSMVVPSVGITGPTMKVDSSACVDLILKLLDAQVTRPTSGAGASMTRTYRIFGKFSAINGFDEPLPTTV</sequence>
<reference evidence="3" key="1">
    <citation type="submission" date="2006-04" db="EMBL/GenBank/DDBJ databases">
        <title>Comparative Sequence and Genetic Analyses of the Asparagus, Onion, and Rice Genomes Reveal Similar Structures, But No Microsynteny.</title>
        <authorList>
            <person name="Jernej J."/>
            <person name="Suzuki G."/>
            <person name="McCallum J."/>
            <person name="Cheung F."/>
            <person name="Arbogast T."/>
            <person name="Tallon L.J."/>
            <person name="Smith S."/>
            <person name="Utterback T."/>
            <person name="Havey M.J."/>
            <person name="Town C.D."/>
        </authorList>
    </citation>
    <scope>NUCLEOTIDE SEQUENCE</scope>
</reference>
<feature type="region of interest" description="Disordered" evidence="1">
    <location>
        <begin position="372"/>
        <end position="457"/>
    </location>
</feature>